<dbReference type="SUPFAM" id="SSF48008">
    <property type="entry name" value="GntR ligand-binding domain-like"/>
    <property type="match status" value="1"/>
</dbReference>
<dbReference type="InterPro" id="IPR011711">
    <property type="entry name" value="GntR_C"/>
</dbReference>
<evidence type="ECO:0000259" key="4">
    <source>
        <dbReference type="PROSITE" id="PS50949"/>
    </source>
</evidence>
<dbReference type="SMART" id="SM00345">
    <property type="entry name" value="HTH_GNTR"/>
    <property type="match status" value="1"/>
</dbReference>
<keyword evidence="3" id="KW-0804">Transcription</keyword>
<dbReference type="PANTHER" id="PTHR43537:SF5">
    <property type="entry name" value="UXU OPERON TRANSCRIPTIONAL REGULATOR"/>
    <property type="match status" value="1"/>
</dbReference>
<dbReference type="InterPro" id="IPR036390">
    <property type="entry name" value="WH_DNA-bd_sf"/>
</dbReference>
<dbReference type="Gene3D" id="1.20.120.530">
    <property type="entry name" value="GntR ligand-binding domain-like"/>
    <property type="match status" value="1"/>
</dbReference>
<accession>A0A644XZM7</accession>
<sequence>MDKSLLDAKLRENPFAQLSVVVQDLIRDDIVSFSLQPDTRVNGSQIAEALGLSRTPVDEAIHALADEGLLVQKEGRRGYYVYAMTRMAVEDLYYARKVVEGTASYLCALHNGQVDIARLKKMAYEFRDIFTSHDYRRLGELDPIFHKLIVEYTKNEYLVRMYHTLDSAISYHNGRLSHLLVESPELSVPSISTQHITICNAIEFGVPDMAQNAAVAHVDACADMLRRTIPLY</sequence>
<name>A0A644XZM7_9ZZZZ</name>
<dbReference type="AlphaFoldDB" id="A0A644XZM7"/>
<dbReference type="PANTHER" id="PTHR43537">
    <property type="entry name" value="TRANSCRIPTIONAL REGULATOR, GNTR FAMILY"/>
    <property type="match status" value="1"/>
</dbReference>
<dbReference type="InterPro" id="IPR000524">
    <property type="entry name" value="Tscrpt_reg_HTH_GntR"/>
</dbReference>
<reference evidence="5" key="1">
    <citation type="submission" date="2019-08" db="EMBL/GenBank/DDBJ databases">
        <authorList>
            <person name="Kucharzyk K."/>
            <person name="Murdoch R.W."/>
            <person name="Higgins S."/>
            <person name="Loffler F."/>
        </authorList>
    </citation>
    <scope>NUCLEOTIDE SEQUENCE</scope>
</reference>
<dbReference type="EMBL" id="VSSQ01003649">
    <property type="protein sequence ID" value="MPM21706.1"/>
    <property type="molecule type" value="Genomic_DNA"/>
</dbReference>
<dbReference type="Pfam" id="PF00392">
    <property type="entry name" value="GntR"/>
    <property type="match status" value="1"/>
</dbReference>
<gene>
    <name evidence="5" type="primary">gntR_9</name>
    <name evidence="5" type="ORF">SDC9_68151</name>
</gene>
<evidence type="ECO:0000256" key="2">
    <source>
        <dbReference type="ARBA" id="ARBA00023125"/>
    </source>
</evidence>
<dbReference type="SUPFAM" id="SSF46785">
    <property type="entry name" value="Winged helix' DNA-binding domain"/>
    <property type="match status" value="1"/>
</dbReference>
<keyword evidence="2" id="KW-0238">DNA-binding</keyword>
<feature type="domain" description="HTH gntR-type" evidence="4">
    <location>
        <begin position="16"/>
        <end position="84"/>
    </location>
</feature>
<evidence type="ECO:0000313" key="5">
    <source>
        <dbReference type="EMBL" id="MPM21706.1"/>
    </source>
</evidence>
<dbReference type="GO" id="GO:0003700">
    <property type="term" value="F:DNA-binding transcription factor activity"/>
    <property type="evidence" value="ECO:0007669"/>
    <property type="project" value="InterPro"/>
</dbReference>
<dbReference type="Pfam" id="PF07729">
    <property type="entry name" value="FCD"/>
    <property type="match status" value="1"/>
</dbReference>
<organism evidence="5">
    <name type="scientific">bioreactor metagenome</name>
    <dbReference type="NCBI Taxonomy" id="1076179"/>
    <lineage>
        <taxon>unclassified sequences</taxon>
        <taxon>metagenomes</taxon>
        <taxon>ecological metagenomes</taxon>
    </lineage>
</organism>
<evidence type="ECO:0000256" key="1">
    <source>
        <dbReference type="ARBA" id="ARBA00023015"/>
    </source>
</evidence>
<dbReference type="PROSITE" id="PS50949">
    <property type="entry name" value="HTH_GNTR"/>
    <property type="match status" value="1"/>
</dbReference>
<evidence type="ECO:0000256" key="3">
    <source>
        <dbReference type="ARBA" id="ARBA00023163"/>
    </source>
</evidence>
<dbReference type="SMART" id="SM00895">
    <property type="entry name" value="FCD"/>
    <property type="match status" value="1"/>
</dbReference>
<dbReference type="Gene3D" id="1.10.10.10">
    <property type="entry name" value="Winged helix-like DNA-binding domain superfamily/Winged helix DNA-binding domain"/>
    <property type="match status" value="1"/>
</dbReference>
<comment type="caution">
    <text evidence="5">The sequence shown here is derived from an EMBL/GenBank/DDBJ whole genome shotgun (WGS) entry which is preliminary data.</text>
</comment>
<protein>
    <submittedName>
        <fullName evidence="5">Putative D-xylose utilization operon transcriptional repressor</fullName>
    </submittedName>
</protein>
<dbReference type="InterPro" id="IPR036388">
    <property type="entry name" value="WH-like_DNA-bd_sf"/>
</dbReference>
<dbReference type="InterPro" id="IPR008920">
    <property type="entry name" value="TF_FadR/GntR_C"/>
</dbReference>
<keyword evidence="1" id="KW-0805">Transcription regulation</keyword>
<proteinExistence type="predicted"/>
<dbReference type="GO" id="GO:0003677">
    <property type="term" value="F:DNA binding"/>
    <property type="evidence" value="ECO:0007669"/>
    <property type="project" value="UniProtKB-KW"/>
</dbReference>